<dbReference type="PROSITE" id="PS51379">
    <property type="entry name" value="4FE4S_FER_2"/>
    <property type="match status" value="2"/>
</dbReference>
<keyword evidence="10" id="KW-1185">Reference proteome</keyword>
<reference evidence="9 10" key="1">
    <citation type="submission" date="2020-08" db="EMBL/GenBank/DDBJ databases">
        <title>Sequencing the genomes of 1000 actinobacteria strains.</title>
        <authorList>
            <person name="Klenk H.-P."/>
        </authorList>
    </citation>
    <scope>NUCLEOTIDE SEQUENCE [LARGE SCALE GENOMIC DNA]</scope>
    <source>
        <strain evidence="9 10">DSM 44786</strain>
    </source>
</reference>
<proteinExistence type="predicted"/>
<keyword evidence="3" id="KW-0479">Metal-binding</keyword>
<evidence type="ECO:0000256" key="5">
    <source>
        <dbReference type="ARBA" id="ARBA00022982"/>
    </source>
</evidence>
<dbReference type="CDD" id="cd16369">
    <property type="entry name" value="DMSOR_beta_like"/>
    <property type="match status" value="1"/>
</dbReference>
<dbReference type="GO" id="GO:0046872">
    <property type="term" value="F:metal ion binding"/>
    <property type="evidence" value="ECO:0007669"/>
    <property type="project" value="UniProtKB-KW"/>
</dbReference>
<dbReference type="Pfam" id="PF12797">
    <property type="entry name" value="Fer4_2"/>
    <property type="match status" value="1"/>
</dbReference>
<dbReference type="InterPro" id="IPR017896">
    <property type="entry name" value="4Fe4S_Fe-S-bd"/>
</dbReference>
<feature type="domain" description="4Fe-4S ferredoxin-type" evidence="8">
    <location>
        <begin position="79"/>
        <end position="108"/>
    </location>
</feature>
<organism evidence="9 10">
    <name type="scientific">Kitasatospora gansuensis</name>
    <dbReference type="NCBI Taxonomy" id="258050"/>
    <lineage>
        <taxon>Bacteria</taxon>
        <taxon>Bacillati</taxon>
        <taxon>Actinomycetota</taxon>
        <taxon>Actinomycetes</taxon>
        <taxon>Kitasatosporales</taxon>
        <taxon>Streptomycetaceae</taxon>
        <taxon>Kitasatospora</taxon>
    </lineage>
</organism>
<keyword evidence="7" id="KW-0411">Iron-sulfur</keyword>
<sequence>MLGRTIFIDPGRCIGCQACVSACRECDSHRGKSMIHLDYPDEGHSVASLPTVCMHCEDPVAPCAEVCPADAILITADGVVQEADPTRCIGCANCVNACPFGVPKIDLDAKLQMKCNLCYDRTSYGLAPMCATVCPTGALFYGTLEELQAERPNVDVSTMFAFGDVTVSTGVAMVVPAEQRAAVPGGLPAGGVLVGDVLVDAGSAATRSDGIAAGGLLRVIEVNGRPTPGNGAPA</sequence>
<dbReference type="Gene3D" id="3.30.70.20">
    <property type="match status" value="2"/>
</dbReference>
<evidence type="ECO:0000256" key="7">
    <source>
        <dbReference type="ARBA" id="ARBA00023014"/>
    </source>
</evidence>
<keyword evidence="5" id="KW-0249">Electron transport</keyword>
<evidence type="ECO:0000256" key="6">
    <source>
        <dbReference type="ARBA" id="ARBA00023004"/>
    </source>
</evidence>
<evidence type="ECO:0000256" key="2">
    <source>
        <dbReference type="ARBA" id="ARBA00022485"/>
    </source>
</evidence>
<dbReference type="PANTHER" id="PTHR43177">
    <property type="entry name" value="PROTEIN NRFC"/>
    <property type="match status" value="1"/>
</dbReference>
<keyword evidence="2" id="KW-0004">4Fe-4S</keyword>
<dbReference type="GO" id="GO:0051539">
    <property type="term" value="F:4 iron, 4 sulfur cluster binding"/>
    <property type="evidence" value="ECO:0007669"/>
    <property type="project" value="UniProtKB-KW"/>
</dbReference>
<name>A0A7W7SGY1_9ACTN</name>
<dbReference type="PANTHER" id="PTHR43177:SF5">
    <property type="entry name" value="ANAEROBIC DIMETHYL SULFOXIDE REDUCTASE CHAIN B-RELATED"/>
    <property type="match status" value="1"/>
</dbReference>
<protein>
    <submittedName>
        <fullName evidence="9">Fe-S-cluster-containing dehydrogenase component</fullName>
    </submittedName>
</protein>
<dbReference type="EMBL" id="JACHJR010000001">
    <property type="protein sequence ID" value="MBB4949151.1"/>
    <property type="molecule type" value="Genomic_DNA"/>
</dbReference>
<comment type="caution">
    <text evidence="9">The sequence shown here is derived from an EMBL/GenBank/DDBJ whole genome shotgun (WGS) entry which is preliminary data.</text>
</comment>
<dbReference type="AlphaFoldDB" id="A0A7W7SGY1"/>
<evidence type="ECO:0000256" key="1">
    <source>
        <dbReference type="ARBA" id="ARBA00022448"/>
    </source>
</evidence>
<dbReference type="SUPFAM" id="SSF54862">
    <property type="entry name" value="4Fe-4S ferredoxins"/>
    <property type="match status" value="1"/>
</dbReference>
<dbReference type="PROSITE" id="PS00198">
    <property type="entry name" value="4FE4S_FER_1"/>
    <property type="match status" value="1"/>
</dbReference>
<evidence type="ECO:0000259" key="8">
    <source>
        <dbReference type="PROSITE" id="PS51379"/>
    </source>
</evidence>
<dbReference type="InterPro" id="IPR050954">
    <property type="entry name" value="ET_IronSulfur_Cluster-Binding"/>
</dbReference>
<accession>A0A7W7SGY1</accession>
<keyword evidence="1" id="KW-0813">Transport</keyword>
<dbReference type="Proteomes" id="UP000573327">
    <property type="component" value="Unassembled WGS sequence"/>
</dbReference>
<evidence type="ECO:0000256" key="4">
    <source>
        <dbReference type="ARBA" id="ARBA00022737"/>
    </source>
</evidence>
<gene>
    <name evidence="9" type="ORF">F4556_004686</name>
</gene>
<keyword evidence="6" id="KW-0408">Iron</keyword>
<evidence type="ECO:0000313" key="10">
    <source>
        <dbReference type="Proteomes" id="UP000573327"/>
    </source>
</evidence>
<feature type="domain" description="4Fe-4S ferredoxin-type" evidence="8">
    <location>
        <begin position="4"/>
        <end position="34"/>
    </location>
</feature>
<evidence type="ECO:0000313" key="9">
    <source>
        <dbReference type="EMBL" id="MBB4949151.1"/>
    </source>
</evidence>
<dbReference type="Pfam" id="PF13247">
    <property type="entry name" value="Fer4_11"/>
    <property type="match status" value="1"/>
</dbReference>
<dbReference type="InterPro" id="IPR017900">
    <property type="entry name" value="4Fe4S_Fe_S_CS"/>
</dbReference>
<evidence type="ECO:0000256" key="3">
    <source>
        <dbReference type="ARBA" id="ARBA00022723"/>
    </source>
</evidence>
<keyword evidence="4" id="KW-0677">Repeat</keyword>